<evidence type="ECO:0000313" key="9">
    <source>
        <dbReference type="Proteomes" id="UP000001405"/>
    </source>
</evidence>
<keyword evidence="1 6" id="KW-0328">Glycosyltransferase</keyword>
<comment type="catalytic activity">
    <reaction evidence="5 6">
        <text>7-aminomethyl-7-carbaguanine + guanosine(34) in tRNA = 7-aminomethyl-7-carbaguanosine(34) in tRNA + guanine</text>
        <dbReference type="Rhea" id="RHEA:24104"/>
        <dbReference type="Rhea" id="RHEA-COMP:10341"/>
        <dbReference type="Rhea" id="RHEA-COMP:10342"/>
        <dbReference type="ChEBI" id="CHEBI:16235"/>
        <dbReference type="ChEBI" id="CHEBI:58703"/>
        <dbReference type="ChEBI" id="CHEBI:74269"/>
        <dbReference type="ChEBI" id="CHEBI:82833"/>
        <dbReference type="EC" id="2.4.2.29"/>
    </reaction>
</comment>
<comment type="pathway">
    <text evidence="6">tRNA modification; tRNA-queuosine biosynthesis.</text>
</comment>
<feature type="region of interest" description="RNA binding" evidence="6">
    <location>
        <begin position="248"/>
        <end position="254"/>
    </location>
</feature>
<keyword evidence="4 6" id="KW-0671">Queuosine biosynthesis</keyword>
<dbReference type="Pfam" id="PF01702">
    <property type="entry name" value="TGT"/>
    <property type="match status" value="1"/>
</dbReference>
<dbReference type="InterPro" id="IPR002616">
    <property type="entry name" value="tRNA_ribo_trans-like"/>
</dbReference>
<sequence length="366" mass="40982">MKFSFQLQKKCCNTQARAAIYSTPHGIVETPRFMPVGTIAAVKGITPNQLKNTEVQMILANTYHLHLQPGESIIKKAGGLHKFMHWDGPILTDSGGFQVFSLSKLREISESGVTFRSPKDGRIIKLTPEKSIDIQNALGADVIMAFDECPPGNADYQIVESATNRTYRWLKRCIQAHNRVEDQALFGIVQGGTFPQLRLQAISSLIELNLPGYAIGGVSVGEDSSLIQDIVQFSAPLLPENKPRYLMGVGTYKEIAMAIASGIDLFDCVIPTRFGRHGTALVAGERWNLKNSKFREDFRPLDEKCTCYTCLNFTRAYLNHLVRSQEMLGYTLLSLHNITELVKFTQDIRKSILNNSFTEDFKSWLT</sequence>
<evidence type="ECO:0000256" key="2">
    <source>
        <dbReference type="ARBA" id="ARBA00022679"/>
    </source>
</evidence>
<comment type="cofactor">
    <cofactor evidence="6">
        <name>Zn(2+)</name>
        <dbReference type="ChEBI" id="CHEBI:29105"/>
    </cofactor>
    <text evidence="6">Binds 1 zinc ion per subunit.</text>
</comment>
<dbReference type="HAMAP" id="MF_00168">
    <property type="entry name" value="Q_tRNA_Tgt"/>
    <property type="match status" value="1"/>
</dbReference>
<protein>
    <recommendedName>
        <fullName evidence="6">Queuine tRNA-ribosyltransferase</fullName>
        <ecNumber evidence="6">2.4.2.29</ecNumber>
    </recommendedName>
    <alternativeName>
        <fullName evidence="6">Guanine insertion enzyme</fullName>
    </alternativeName>
    <alternativeName>
        <fullName evidence="6">tRNA-guanine transglycosylase</fullName>
    </alternativeName>
</protein>
<proteinExistence type="inferred from homology"/>
<dbReference type="GO" id="GO:0008616">
    <property type="term" value="P:tRNA queuosine(34) biosynthetic process"/>
    <property type="evidence" value="ECO:0007669"/>
    <property type="project" value="UniProtKB-UniRule"/>
</dbReference>
<dbReference type="RefSeq" id="WP_012953966.1">
    <property type="nucleotide sequence ID" value="NC_013771.1"/>
</dbReference>
<feature type="binding site" evidence="6">
    <location>
        <position position="147"/>
    </location>
    <ligand>
        <name>substrate</name>
    </ligand>
</feature>
<dbReference type="GO" id="GO:0046872">
    <property type="term" value="F:metal ion binding"/>
    <property type="evidence" value="ECO:0007669"/>
    <property type="project" value="UniProtKB-KW"/>
</dbReference>
<dbReference type="InterPro" id="IPR036511">
    <property type="entry name" value="TGT-like_sf"/>
</dbReference>
<comment type="subunit">
    <text evidence="6">Homodimer. Within each dimer, one monomer is responsible for RNA recognition and catalysis, while the other monomer binds to the replacement base PreQ1.</text>
</comment>
<dbReference type="PANTHER" id="PTHR46499:SF1">
    <property type="entry name" value="QUEUINE TRNA-RIBOSYLTRANSFERASE"/>
    <property type="match status" value="1"/>
</dbReference>
<feature type="active site" description="Proton acceptor" evidence="6">
    <location>
        <position position="93"/>
    </location>
</feature>
<dbReference type="OrthoDB" id="9805417at2"/>
<comment type="function">
    <text evidence="6">Catalyzes the base-exchange of a guanine (G) residue with the queuine precursor 7-aminomethyl-7-deazaguanine (PreQ1) at position 34 (anticodon wobble position) in tRNAs with GU(N) anticodons (tRNA-Asp, -Asn, -His and -Tyr). Catalysis occurs through a double-displacement mechanism. The nucleophile active site attacks the C1' of nucleotide 34 to detach the guanine base from the RNA, forming a covalent enzyme-RNA intermediate. The proton acceptor active site deprotonates the incoming PreQ1, allowing a nucleophilic attack on the C1' of the ribose to form the product. After dissociation, two additional enzymatic reactions on the tRNA convert PreQ1 to queuine (Q), resulting in the hypermodified nucleoside queuosine (7-(((4,5-cis-dihydroxy-2-cyclopenten-1-yl)amino)methyl)-7-deazaguanosine).</text>
</comment>
<evidence type="ECO:0000313" key="8">
    <source>
        <dbReference type="EMBL" id="ADB95302.1"/>
    </source>
</evidence>
<keyword evidence="6" id="KW-0479">Metal-binding</keyword>
<feature type="binding site" evidence="6">
    <location>
        <position position="336"/>
    </location>
    <ligand>
        <name>Zn(2+)</name>
        <dbReference type="ChEBI" id="CHEBI:29105"/>
    </ligand>
</feature>
<dbReference type="InterPro" id="IPR050076">
    <property type="entry name" value="ArchSynthase1/Queuine_TRR"/>
</dbReference>
<feature type="binding site" evidence="6">
    <location>
        <position position="217"/>
    </location>
    <ligand>
        <name>substrate</name>
    </ligand>
</feature>
<comment type="similarity">
    <text evidence="6">Belongs to the queuine tRNA-ribosyltransferase family.</text>
</comment>
<evidence type="ECO:0000256" key="6">
    <source>
        <dbReference type="HAMAP-Rule" id="MF_00168"/>
    </source>
</evidence>
<dbReference type="GO" id="GO:0008479">
    <property type="term" value="F:tRNA-guanosine(34) queuine transglycosylase activity"/>
    <property type="evidence" value="ECO:0007669"/>
    <property type="project" value="UniProtKB-UniRule"/>
</dbReference>
<gene>
    <name evidence="6" type="primary">tgt</name>
    <name evidence="8" type="ordered locus">UCYN_05780</name>
</gene>
<dbReference type="STRING" id="1453429.UCYN_05780"/>
<dbReference type="SUPFAM" id="SSF51713">
    <property type="entry name" value="tRNA-guanine transglycosylase"/>
    <property type="match status" value="1"/>
</dbReference>
<dbReference type="PATRIC" id="fig|713887.8.peg.536"/>
<feature type="region of interest" description="RNA binding; important for wobble base 34 recognition" evidence="6">
    <location>
        <begin position="272"/>
        <end position="276"/>
    </location>
</feature>
<evidence type="ECO:0000256" key="5">
    <source>
        <dbReference type="ARBA" id="ARBA00050112"/>
    </source>
</evidence>
<dbReference type="InterPro" id="IPR004803">
    <property type="entry name" value="TGT"/>
</dbReference>
<evidence type="ECO:0000256" key="1">
    <source>
        <dbReference type="ARBA" id="ARBA00022676"/>
    </source>
</evidence>
<dbReference type="KEGG" id="cyu:UCYN_05780"/>
<keyword evidence="3 6" id="KW-0819">tRNA processing</keyword>
<evidence type="ECO:0000256" key="3">
    <source>
        <dbReference type="ARBA" id="ARBA00022694"/>
    </source>
</evidence>
<feature type="binding site" evidence="6">
    <location>
        <position position="190"/>
    </location>
    <ligand>
        <name>substrate</name>
    </ligand>
</feature>
<evidence type="ECO:0000259" key="7">
    <source>
        <dbReference type="Pfam" id="PF01702"/>
    </source>
</evidence>
<dbReference type="EMBL" id="CP001842">
    <property type="protein sequence ID" value="ADB95302.1"/>
    <property type="molecule type" value="Genomic_DNA"/>
</dbReference>
<dbReference type="FunFam" id="3.20.20.105:FF:000001">
    <property type="entry name" value="Queuine tRNA-ribosyltransferase"/>
    <property type="match status" value="1"/>
</dbReference>
<dbReference type="NCBIfam" id="TIGR00430">
    <property type="entry name" value="Q_tRNA_tgt"/>
    <property type="match status" value="1"/>
</dbReference>
<dbReference type="PANTHER" id="PTHR46499">
    <property type="entry name" value="QUEUINE TRNA-RIBOSYLTRANSFERASE"/>
    <property type="match status" value="1"/>
</dbReference>
<name>D3EPA2_ATETH</name>
<keyword evidence="2 6" id="KW-0808">Transferase</keyword>
<dbReference type="UniPathway" id="UPA00392"/>
<feature type="binding site" evidence="6">
    <location>
        <begin position="93"/>
        <end position="97"/>
    </location>
    <ligand>
        <name>substrate</name>
    </ligand>
</feature>
<feature type="active site" description="Nucleophile" evidence="6">
    <location>
        <position position="267"/>
    </location>
</feature>
<dbReference type="NCBIfam" id="TIGR00449">
    <property type="entry name" value="tgt_general"/>
    <property type="match status" value="1"/>
</dbReference>
<dbReference type="AlphaFoldDB" id="D3EPA2"/>
<keyword evidence="9" id="KW-1185">Reference proteome</keyword>
<feature type="binding site" evidence="6">
    <location>
        <position position="305"/>
    </location>
    <ligand>
        <name>Zn(2+)</name>
        <dbReference type="ChEBI" id="CHEBI:29105"/>
    </ligand>
</feature>
<dbReference type="Gene3D" id="3.20.20.105">
    <property type="entry name" value="Queuine tRNA-ribosyltransferase-like"/>
    <property type="match status" value="1"/>
</dbReference>
<evidence type="ECO:0000256" key="4">
    <source>
        <dbReference type="ARBA" id="ARBA00022785"/>
    </source>
</evidence>
<feature type="domain" description="tRNA-guanine(15) transglycosylase-like" evidence="7">
    <location>
        <begin position="14"/>
        <end position="365"/>
    </location>
</feature>
<reference evidence="8 9" key="1">
    <citation type="journal article" date="2010" name="Nature">
        <title>Metabolic streamlining in an open-ocean nitrogen-fixing cyanobacterium.</title>
        <authorList>
            <person name="Tripp H.J."/>
            <person name="Bench S.R."/>
            <person name="Turk K.A."/>
            <person name="Foster R.A."/>
            <person name="Desany B.A."/>
            <person name="Niazi F."/>
            <person name="Affourtit J.P."/>
            <person name="Zehr J.P."/>
        </authorList>
    </citation>
    <scope>NUCLEOTIDE SEQUENCE [LARGE SCALE GENOMIC DNA]</scope>
    <source>
        <strain evidence="9">ALOHA</strain>
    </source>
</reference>
<dbReference type="EC" id="2.4.2.29" evidence="6"/>
<dbReference type="Proteomes" id="UP000001405">
    <property type="component" value="Chromosome"/>
</dbReference>
<dbReference type="HOGENOM" id="CLU_022060_0_1_3"/>
<keyword evidence="6" id="KW-0862">Zinc</keyword>
<accession>D3EPA2</accession>
<organism evidence="9">
    <name type="scientific">Atelocyanobacterium thalassa (isolate ALOHA)</name>
    <dbReference type="NCBI Taxonomy" id="1453429"/>
    <lineage>
        <taxon>Bacteria</taxon>
        <taxon>Bacillati</taxon>
        <taxon>Cyanobacteriota</taxon>
        <taxon>Cyanophyceae</taxon>
        <taxon>Oscillatoriophycideae</taxon>
        <taxon>Chroococcales</taxon>
        <taxon>Aphanothecaceae</taxon>
        <taxon>Candidatus Atelocyanobacterium</taxon>
        <taxon>Candidatus Atelocyanobacterium thalassae</taxon>
    </lineage>
</organism>
<feature type="binding site" evidence="6">
    <location>
        <position position="310"/>
    </location>
    <ligand>
        <name>Zn(2+)</name>
        <dbReference type="ChEBI" id="CHEBI:29105"/>
    </ligand>
</feature>
<dbReference type="GO" id="GO:0005829">
    <property type="term" value="C:cytosol"/>
    <property type="evidence" value="ECO:0007669"/>
    <property type="project" value="TreeGrafter"/>
</dbReference>
<feature type="binding site" evidence="6">
    <location>
        <position position="307"/>
    </location>
    <ligand>
        <name>Zn(2+)</name>
        <dbReference type="ChEBI" id="CHEBI:29105"/>
    </ligand>
</feature>